<dbReference type="FunFam" id="3.40.50.1980:FF:000002">
    <property type="entry name" value="Histidinol dehydrogenase, chloroplastic"/>
    <property type="match status" value="1"/>
</dbReference>
<feature type="binding site" evidence="12 16">
    <location>
        <position position="410"/>
    </location>
    <ligand>
        <name>substrate</name>
    </ligand>
</feature>
<keyword evidence="19" id="KW-0812">Transmembrane</keyword>
<gene>
    <name evidence="12" type="primary">hisD</name>
    <name evidence="20" type="ORF">SAMN04488007_2194</name>
</gene>
<evidence type="ECO:0000256" key="1">
    <source>
        <dbReference type="ARBA" id="ARBA00003850"/>
    </source>
</evidence>
<dbReference type="GO" id="GO:0005829">
    <property type="term" value="C:cytosol"/>
    <property type="evidence" value="ECO:0007669"/>
    <property type="project" value="TreeGrafter"/>
</dbReference>
<dbReference type="InterPro" id="IPR022695">
    <property type="entry name" value="Histidinol_DH_monofunct"/>
</dbReference>
<feature type="binding site" evidence="12 16">
    <location>
        <position position="255"/>
    </location>
    <ligand>
        <name>substrate</name>
    </ligand>
</feature>
<feature type="binding site" evidence="12 16">
    <location>
        <position position="258"/>
    </location>
    <ligand>
        <name>substrate</name>
    </ligand>
</feature>
<dbReference type="CDD" id="cd06572">
    <property type="entry name" value="Histidinol_dh"/>
    <property type="match status" value="1"/>
</dbReference>
<evidence type="ECO:0000256" key="12">
    <source>
        <dbReference type="HAMAP-Rule" id="MF_01024"/>
    </source>
</evidence>
<evidence type="ECO:0000256" key="10">
    <source>
        <dbReference type="ARBA" id="ARBA00023102"/>
    </source>
</evidence>
<evidence type="ECO:0000256" key="18">
    <source>
        <dbReference type="RuleBase" id="RU004175"/>
    </source>
</evidence>
<dbReference type="PROSITE" id="PS00611">
    <property type="entry name" value="HISOL_DEHYDROGENASE"/>
    <property type="match status" value="1"/>
</dbReference>
<name>A0A1M6Q5W8_9FLAO</name>
<evidence type="ECO:0000256" key="6">
    <source>
        <dbReference type="ARBA" id="ARBA00022723"/>
    </source>
</evidence>
<keyword evidence="9 12" id="KW-0520">NAD</keyword>
<evidence type="ECO:0000256" key="5">
    <source>
        <dbReference type="ARBA" id="ARBA00022605"/>
    </source>
</evidence>
<dbReference type="GO" id="GO:0004399">
    <property type="term" value="F:histidinol dehydrogenase activity"/>
    <property type="evidence" value="ECO:0007669"/>
    <property type="project" value="UniProtKB-UniRule"/>
</dbReference>
<dbReference type="GO" id="GO:0051287">
    <property type="term" value="F:NAD binding"/>
    <property type="evidence" value="ECO:0007669"/>
    <property type="project" value="InterPro"/>
</dbReference>
<evidence type="ECO:0000256" key="13">
    <source>
        <dbReference type="PIRNR" id="PIRNR000099"/>
    </source>
</evidence>
<dbReference type="Proteomes" id="UP000184314">
    <property type="component" value="Unassembled WGS sequence"/>
</dbReference>
<dbReference type="InterPro" id="IPR001692">
    <property type="entry name" value="Histidinol_DH_CS"/>
</dbReference>
<dbReference type="OrthoDB" id="9805269at2"/>
<dbReference type="PRINTS" id="PR00083">
    <property type="entry name" value="HOLDHDRGNASE"/>
</dbReference>
<feature type="binding site" evidence="12 16">
    <location>
        <position position="323"/>
    </location>
    <ligand>
        <name>substrate</name>
    </ligand>
</feature>
<keyword evidence="7 12" id="KW-0862">Zinc</keyword>
<proteinExistence type="inferred from homology"/>
<dbReference type="EMBL" id="FQZX01000002">
    <property type="protein sequence ID" value="SHK15679.1"/>
    <property type="molecule type" value="Genomic_DNA"/>
</dbReference>
<keyword evidence="6 12" id="KW-0479">Metal-binding</keyword>
<dbReference type="HAMAP" id="MF_01024">
    <property type="entry name" value="HisD"/>
    <property type="match status" value="1"/>
</dbReference>
<dbReference type="SUPFAM" id="SSF53720">
    <property type="entry name" value="ALDH-like"/>
    <property type="match status" value="1"/>
</dbReference>
<keyword evidence="19" id="KW-0472">Membrane</keyword>
<feature type="binding site" evidence="12 17">
    <location>
        <position position="415"/>
    </location>
    <ligand>
        <name>Zn(2+)</name>
        <dbReference type="ChEBI" id="CHEBI:29105"/>
    </ligand>
</feature>
<evidence type="ECO:0000256" key="16">
    <source>
        <dbReference type="PIRSR" id="PIRSR000099-3"/>
    </source>
</evidence>
<evidence type="ECO:0000256" key="14">
    <source>
        <dbReference type="PIRSR" id="PIRSR000099-1"/>
    </source>
</evidence>
<feature type="binding site" evidence="12 16">
    <location>
        <position position="233"/>
    </location>
    <ligand>
        <name>substrate</name>
    </ligand>
</feature>
<dbReference type="GO" id="GO:0008270">
    <property type="term" value="F:zinc ion binding"/>
    <property type="evidence" value="ECO:0007669"/>
    <property type="project" value="UniProtKB-UniRule"/>
</dbReference>
<dbReference type="UniPathway" id="UPA00031">
    <property type="reaction ID" value="UER00014"/>
</dbReference>
<protein>
    <recommendedName>
        <fullName evidence="4 12">Histidinol dehydrogenase</fullName>
        <shortName evidence="12">HDH</shortName>
        <ecNumber evidence="4 12">1.1.1.23</ecNumber>
    </recommendedName>
</protein>
<keyword evidence="10 12" id="KW-0368">Histidine biosynthesis</keyword>
<feature type="active site" description="Proton acceptor" evidence="12 14">
    <location>
        <position position="323"/>
    </location>
</feature>
<sequence>MNKIYNPKRQDWKDVLMRPTQTVADIEGLVNTIFEEVKLGGDTILKKYTNQFDKVNLDNLLVSEDEIKEAKELVSEDLKAAIQLAKSNIEVFHIAQKTGRVEVETTTGVSCWQEKRPIQKVGLYIPGGTAPLFSTILMLAVPAAIAGCNEIVLCSPPDKEGKLNPAILYTADLCGVTKIVKVGGIQAIAGMTFGTETIPQVYKVFGPGNQYVTVAKQIATKHGVAIDMPAGPSELLVVADDSANAAFVASDLLSQAEHGVDSQVILVSTSKEMIDSVEKEVALQLEDLPRKEIARHAIANSKLIYVDNDQDAIDLINEYGPEHYIVCVENEDFYIDNTQNAGSVFIGNYTPESAGDYASGTNHTLPTNGYAKQYSGVNLDSFMKSMTFQKITKEGIQTIGSAIELMAEAEGLEAHKNAVTLRLNSLK</sequence>
<feature type="active site" description="Proton acceptor" evidence="12 14">
    <location>
        <position position="322"/>
    </location>
</feature>
<evidence type="ECO:0000256" key="9">
    <source>
        <dbReference type="ARBA" id="ARBA00023027"/>
    </source>
</evidence>
<feature type="transmembrane region" description="Helical" evidence="19">
    <location>
        <begin position="123"/>
        <end position="145"/>
    </location>
</feature>
<dbReference type="Gene3D" id="3.40.50.1980">
    <property type="entry name" value="Nitrogenase molybdenum iron protein domain"/>
    <property type="match status" value="2"/>
</dbReference>
<dbReference type="Pfam" id="PF00815">
    <property type="entry name" value="Histidinol_dh"/>
    <property type="match status" value="1"/>
</dbReference>
<evidence type="ECO:0000256" key="19">
    <source>
        <dbReference type="SAM" id="Phobius"/>
    </source>
</evidence>
<evidence type="ECO:0000256" key="8">
    <source>
        <dbReference type="ARBA" id="ARBA00023002"/>
    </source>
</evidence>
<dbReference type="PIRSF" id="PIRSF000099">
    <property type="entry name" value="Histidinol_dh"/>
    <property type="match status" value="1"/>
</dbReference>
<dbReference type="Gene3D" id="1.20.5.1300">
    <property type="match status" value="1"/>
</dbReference>
<reference evidence="21" key="1">
    <citation type="submission" date="2016-11" db="EMBL/GenBank/DDBJ databases">
        <authorList>
            <person name="Varghese N."/>
            <person name="Submissions S."/>
        </authorList>
    </citation>
    <scope>NUCLEOTIDE SEQUENCE [LARGE SCALE GENOMIC DNA]</scope>
    <source>
        <strain evidence="21">DSM 16478</strain>
    </source>
</reference>
<evidence type="ECO:0000256" key="2">
    <source>
        <dbReference type="ARBA" id="ARBA00004940"/>
    </source>
</evidence>
<feature type="binding site" evidence="12 16">
    <location>
        <position position="415"/>
    </location>
    <ligand>
        <name>substrate</name>
    </ligand>
</feature>
<comment type="function">
    <text evidence="1 12">Catalyzes the sequential NAD-dependent oxidations of L-histidinol to L-histidinaldehyde and then to L-histidine.</text>
</comment>
<dbReference type="FunFam" id="1.20.5.1300:FF:000002">
    <property type="entry name" value="Histidinol dehydrogenase, chloroplastic"/>
    <property type="match status" value="1"/>
</dbReference>
<dbReference type="InterPro" id="IPR016161">
    <property type="entry name" value="Ald_DH/histidinol_DH"/>
</dbReference>
<feature type="binding site" evidence="12 15">
    <location>
        <position position="124"/>
    </location>
    <ligand>
        <name>NAD(+)</name>
        <dbReference type="ChEBI" id="CHEBI:57540"/>
    </ligand>
</feature>
<feature type="binding site" evidence="12 15">
    <location>
        <position position="186"/>
    </location>
    <ligand>
        <name>NAD(+)</name>
        <dbReference type="ChEBI" id="CHEBI:57540"/>
    </ligand>
</feature>
<comment type="pathway">
    <text evidence="2 12">Amino-acid biosynthesis; L-histidine biosynthesis; L-histidine from 5-phospho-alpha-D-ribose 1-diphosphate: step 9/9.</text>
</comment>
<feature type="binding site" evidence="12 17">
    <location>
        <position position="356"/>
    </location>
    <ligand>
        <name>Zn(2+)</name>
        <dbReference type="ChEBI" id="CHEBI:29105"/>
    </ligand>
</feature>
<dbReference type="RefSeq" id="WP_073244081.1">
    <property type="nucleotide sequence ID" value="NZ_FQZX01000002.1"/>
</dbReference>
<dbReference type="FunFam" id="3.40.50.1980:FF:000001">
    <property type="entry name" value="Histidinol dehydrogenase"/>
    <property type="match status" value="1"/>
</dbReference>
<keyword evidence="8 12" id="KW-0560">Oxidoreductase</keyword>
<feature type="binding site" evidence="12 15">
    <location>
        <position position="209"/>
    </location>
    <ligand>
        <name>NAD(+)</name>
        <dbReference type="ChEBI" id="CHEBI:57540"/>
    </ligand>
</feature>
<comment type="cofactor">
    <cofactor evidence="12 17">
        <name>Zn(2+)</name>
        <dbReference type="ChEBI" id="CHEBI:29105"/>
    </cofactor>
    <text evidence="12 17">Binds 1 zinc ion per subunit.</text>
</comment>
<dbReference type="AlphaFoldDB" id="A0A1M6Q5W8"/>
<accession>A0A1M6Q5W8</accession>
<dbReference type="STRING" id="228958.SAMN04488007_2194"/>
<evidence type="ECO:0000256" key="4">
    <source>
        <dbReference type="ARBA" id="ARBA00012965"/>
    </source>
</evidence>
<dbReference type="NCBIfam" id="TIGR00069">
    <property type="entry name" value="hisD"/>
    <property type="match status" value="1"/>
</dbReference>
<feature type="binding site" evidence="12 17">
    <location>
        <position position="255"/>
    </location>
    <ligand>
        <name>Zn(2+)</name>
        <dbReference type="ChEBI" id="CHEBI:29105"/>
    </ligand>
</feature>
<keyword evidence="21" id="KW-1185">Reference proteome</keyword>
<evidence type="ECO:0000256" key="15">
    <source>
        <dbReference type="PIRSR" id="PIRSR000099-2"/>
    </source>
</evidence>
<evidence type="ECO:0000256" key="11">
    <source>
        <dbReference type="ARBA" id="ARBA00049489"/>
    </source>
</evidence>
<organism evidence="20 21">
    <name type="scientific">Maribacter aquivivus</name>
    <dbReference type="NCBI Taxonomy" id="228958"/>
    <lineage>
        <taxon>Bacteria</taxon>
        <taxon>Pseudomonadati</taxon>
        <taxon>Bacteroidota</taxon>
        <taxon>Flavobacteriia</taxon>
        <taxon>Flavobacteriales</taxon>
        <taxon>Flavobacteriaceae</taxon>
        <taxon>Maribacter</taxon>
    </lineage>
</organism>
<evidence type="ECO:0000313" key="20">
    <source>
        <dbReference type="EMBL" id="SHK15679.1"/>
    </source>
</evidence>
<dbReference type="GO" id="GO:0000105">
    <property type="term" value="P:L-histidine biosynthetic process"/>
    <property type="evidence" value="ECO:0007669"/>
    <property type="project" value="UniProtKB-UniRule"/>
</dbReference>
<keyword evidence="19" id="KW-1133">Transmembrane helix</keyword>
<evidence type="ECO:0000313" key="21">
    <source>
        <dbReference type="Proteomes" id="UP000184314"/>
    </source>
</evidence>
<dbReference type="InterPro" id="IPR012131">
    <property type="entry name" value="Hstdl_DH"/>
</dbReference>
<keyword evidence="5 12" id="KW-0028">Amino-acid biosynthesis</keyword>
<feature type="binding site" evidence="12 16">
    <location>
        <position position="356"/>
    </location>
    <ligand>
        <name>substrate</name>
    </ligand>
</feature>
<evidence type="ECO:0000256" key="17">
    <source>
        <dbReference type="PIRSR" id="PIRSR000099-4"/>
    </source>
</evidence>
<dbReference type="PANTHER" id="PTHR21256">
    <property type="entry name" value="HISTIDINOL DEHYDROGENASE HDH"/>
    <property type="match status" value="1"/>
</dbReference>
<comment type="catalytic activity">
    <reaction evidence="11 12">
        <text>L-histidinol + 2 NAD(+) + H2O = L-histidine + 2 NADH + 3 H(+)</text>
        <dbReference type="Rhea" id="RHEA:20641"/>
        <dbReference type="ChEBI" id="CHEBI:15377"/>
        <dbReference type="ChEBI" id="CHEBI:15378"/>
        <dbReference type="ChEBI" id="CHEBI:57540"/>
        <dbReference type="ChEBI" id="CHEBI:57595"/>
        <dbReference type="ChEBI" id="CHEBI:57699"/>
        <dbReference type="ChEBI" id="CHEBI:57945"/>
        <dbReference type="EC" id="1.1.1.23"/>
    </reaction>
</comment>
<dbReference type="EC" id="1.1.1.23" evidence="4 12"/>
<comment type="similarity">
    <text evidence="3 12 13 18">Belongs to the histidinol dehydrogenase family.</text>
</comment>
<feature type="binding site" evidence="12 17">
    <location>
        <position position="258"/>
    </location>
    <ligand>
        <name>Zn(2+)</name>
        <dbReference type="ChEBI" id="CHEBI:29105"/>
    </ligand>
</feature>
<evidence type="ECO:0000256" key="7">
    <source>
        <dbReference type="ARBA" id="ARBA00022833"/>
    </source>
</evidence>
<dbReference type="PANTHER" id="PTHR21256:SF2">
    <property type="entry name" value="HISTIDINE BIOSYNTHESIS TRIFUNCTIONAL PROTEIN"/>
    <property type="match status" value="1"/>
</dbReference>
<evidence type="ECO:0000256" key="3">
    <source>
        <dbReference type="ARBA" id="ARBA00010178"/>
    </source>
</evidence>